<accession>A0ABP8U5H8</accession>
<organism evidence="3 4">
    <name type="scientific">Actinoallomurus vinaceus</name>
    <dbReference type="NCBI Taxonomy" id="1080074"/>
    <lineage>
        <taxon>Bacteria</taxon>
        <taxon>Bacillati</taxon>
        <taxon>Actinomycetota</taxon>
        <taxon>Actinomycetes</taxon>
        <taxon>Streptosporangiales</taxon>
        <taxon>Thermomonosporaceae</taxon>
        <taxon>Actinoallomurus</taxon>
    </lineage>
</organism>
<dbReference type="PROSITE" id="PS50043">
    <property type="entry name" value="HTH_LUXR_2"/>
    <property type="match status" value="1"/>
</dbReference>
<dbReference type="Gene3D" id="3.40.50.300">
    <property type="entry name" value="P-loop containing nucleotide triphosphate hydrolases"/>
    <property type="match status" value="1"/>
</dbReference>
<evidence type="ECO:0000259" key="2">
    <source>
        <dbReference type="PROSITE" id="PS50043"/>
    </source>
</evidence>
<dbReference type="PRINTS" id="PR00038">
    <property type="entry name" value="HTHLUXR"/>
</dbReference>
<dbReference type="PRINTS" id="PR00364">
    <property type="entry name" value="DISEASERSIST"/>
</dbReference>
<reference evidence="4" key="1">
    <citation type="journal article" date="2019" name="Int. J. Syst. Evol. Microbiol.">
        <title>The Global Catalogue of Microorganisms (GCM) 10K type strain sequencing project: providing services to taxonomists for standard genome sequencing and annotation.</title>
        <authorList>
            <consortium name="The Broad Institute Genomics Platform"/>
            <consortium name="The Broad Institute Genome Sequencing Center for Infectious Disease"/>
            <person name="Wu L."/>
            <person name="Ma J."/>
        </authorList>
    </citation>
    <scope>NUCLEOTIDE SEQUENCE [LARGE SCALE GENOMIC DNA]</scope>
    <source>
        <strain evidence="4">JCM 17939</strain>
    </source>
</reference>
<dbReference type="SUPFAM" id="SSF48452">
    <property type="entry name" value="TPR-like"/>
    <property type="match status" value="1"/>
</dbReference>
<dbReference type="Gene3D" id="1.10.10.10">
    <property type="entry name" value="Winged helix-like DNA-binding domain superfamily/Winged helix DNA-binding domain"/>
    <property type="match status" value="1"/>
</dbReference>
<evidence type="ECO:0000313" key="3">
    <source>
        <dbReference type="EMBL" id="GAA4622808.1"/>
    </source>
</evidence>
<dbReference type="InterPro" id="IPR036388">
    <property type="entry name" value="WH-like_DNA-bd_sf"/>
</dbReference>
<evidence type="ECO:0000313" key="4">
    <source>
        <dbReference type="Proteomes" id="UP001501442"/>
    </source>
</evidence>
<dbReference type="InterPro" id="IPR049945">
    <property type="entry name" value="AAA_22"/>
</dbReference>
<dbReference type="Proteomes" id="UP001501442">
    <property type="component" value="Unassembled WGS sequence"/>
</dbReference>
<name>A0ABP8U5H8_9ACTN</name>
<dbReference type="PANTHER" id="PTHR47691">
    <property type="entry name" value="REGULATOR-RELATED"/>
    <property type="match status" value="1"/>
</dbReference>
<dbReference type="Pfam" id="PF13401">
    <property type="entry name" value="AAA_22"/>
    <property type="match status" value="1"/>
</dbReference>
<dbReference type="Gene3D" id="1.25.40.10">
    <property type="entry name" value="Tetratricopeptide repeat domain"/>
    <property type="match status" value="1"/>
</dbReference>
<feature type="region of interest" description="Disordered" evidence="1">
    <location>
        <begin position="711"/>
        <end position="752"/>
    </location>
</feature>
<dbReference type="RefSeq" id="WP_345430054.1">
    <property type="nucleotide sequence ID" value="NZ_BAABHK010000002.1"/>
</dbReference>
<dbReference type="SUPFAM" id="SSF52540">
    <property type="entry name" value="P-loop containing nucleoside triphosphate hydrolases"/>
    <property type="match status" value="1"/>
</dbReference>
<dbReference type="EMBL" id="BAABHK010000002">
    <property type="protein sequence ID" value="GAA4622808.1"/>
    <property type="molecule type" value="Genomic_DNA"/>
</dbReference>
<dbReference type="InterPro" id="IPR016032">
    <property type="entry name" value="Sig_transdc_resp-reg_C-effctor"/>
</dbReference>
<dbReference type="InterPro" id="IPR027417">
    <property type="entry name" value="P-loop_NTPase"/>
</dbReference>
<dbReference type="SUPFAM" id="SSF46894">
    <property type="entry name" value="C-terminal effector domain of the bipartite response regulators"/>
    <property type="match status" value="1"/>
</dbReference>
<protein>
    <submittedName>
        <fullName evidence="3">LuxR family transcriptional regulator</fullName>
    </submittedName>
</protein>
<keyword evidence="4" id="KW-1185">Reference proteome</keyword>
<dbReference type="Pfam" id="PF00196">
    <property type="entry name" value="GerE"/>
    <property type="match status" value="1"/>
</dbReference>
<dbReference type="SMART" id="SM00421">
    <property type="entry name" value="HTH_LUXR"/>
    <property type="match status" value="1"/>
</dbReference>
<evidence type="ECO:0000256" key="1">
    <source>
        <dbReference type="SAM" id="MobiDB-lite"/>
    </source>
</evidence>
<dbReference type="InterPro" id="IPR000792">
    <property type="entry name" value="Tscrpt_reg_LuxR_C"/>
</dbReference>
<comment type="caution">
    <text evidence="3">The sequence shown here is derived from an EMBL/GenBank/DDBJ whole genome shotgun (WGS) entry which is preliminary data.</text>
</comment>
<proteinExistence type="predicted"/>
<sequence length="827" mass="89810">MTCAEGRTPRSRKGNLPADVTSFVGRRDLLAEVRRLLSRSRLVTLTGVGGVGKTRLALRAASDLDRSFTDGAWLVQLAGLEDPELVALTAAVTVGACDHSTRQPLASLTQYLEDRRLLLVLDNCEHLHATCASVVDDLLRQCPGVQVLATSRQSLGIAGEYILTVPPMSVPPPDQEPQAADLTQSEAVALFLDRAEAVVNDFAADTRSHVTAARICRRLDGIPLAIELAAVRLRALSAQQILDRLTNRFELLTSGYRTAMPRQQTLRALIDWSHALCSVPEQTLWARLSVFAERFDIEAVVAVCADETLPPETLHDLLSALVDKSIVAREPYGDEVRFVLLETLREYGQERLAESGELPMLRRRHRDWYQRIAERAEREWFGPAQLEWLARLRSDLANLRSALNFSLTEAGEVAAGLTIAAALRFYWVGGGLFHEGRHWLGRLLAADTTPGSIRVRGLYVDAYLALLLSDRAAAIGRMREVDTLVRELGGGSLPEADTGYIAQVLGLIALFGGDPTGAAPLCEQALVHHQVAGDEAGVIHDKIELGQALSLLDEHDRARELYEECLAECAASGERWLRCLGLYALAIALSRQGEHRRAVAAAQESVLLKRPFNDAVVSGLAVEVMAWSTVADGRVERGARLLGAAEAILRAIGARLSTFGHLVAEHEMAAAMARRVLGDTAYDTAFREGAERTMEEALDYALEVAADRRGAQGRARPVTRSAAGPSHADDVSPSGPVPGAHLGDTVPGPAATVGALTRRERQIAELVATGMRNRDIAAELVIATRTAEGHIQNILKKLGFTSRSQIAAWVTAQRQDAADRPQDETRP</sequence>
<dbReference type="PANTHER" id="PTHR47691:SF3">
    <property type="entry name" value="HTH-TYPE TRANSCRIPTIONAL REGULATOR RV0890C-RELATED"/>
    <property type="match status" value="1"/>
</dbReference>
<gene>
    <name evidence="3" type="ORF">GCM10023196_016500</name>
</gene>
<dbReference type="InterPro" id="IPR011990">
    <property type="entry name" value="TPR-like_helical_dom_sf"/>
</dbReference>
<feature type="domain" description="HTH luxR-type" evidence="2">
    <location>
        <begin position="749"/>
        <end position="814"/>
    </location>
</feature>
<dbReference type="CDD" id="cd06170">
    <property type="entry name" value="LuxR_C_like"/>
    <property type="match status" value="1"/>
</dbReference>